<dbReference type="PROSITE" id="PS50076">
    <property type="entry name" value="DNAJ_2"/>
    <property type="match status" value="1"/>
</dbReference>
<dbReference type="EMBL" id="FWFW01000014">
    <property type="protein sequence ID" value="SLN65816.1"/>
    <property type="molecule type" value="Genomic_DNA"/>
</dbReference>
<dbReference type="AlphaFoldDB" id="A0A1Y5TKN6"/>
<organism evidence="2 3">
    <name type="scientific">Pacificibacter marinus</name>
    <dbReference type="NCBI Taxonomy" id="658057"/>
    <lineage>
        <taxon>Bacteria</taxon>
        <taxon>Pseudomonadati</taxon>
        <taxon>Pseudomonadota</taxon>
        <taxon>Alphaproteobacteria</taxon>
        <taxon>Rhodobacterales</taxon>
        <taxon>Roseobacteraceae</taxon>
        <taxon>Pacificibacter</taxon>
    </lineage>
</organism>
<proteinExistence type="predicted"/>
<name>A0A1Y5TKN6_9RHOB</name>
<keyword evidence="3" id="KW-1185">Reference proteome</keyword>
<dbReference type="Gene3D" id="1.10.287.110">
    <property type="entry name" value="DnaJ domain"/>
    <property type="match status" value="1"/>
</dbReference>
<protein>
    <submittedName>
        <fullName evidence="2">Chaperone protein DnaJ</fullName>
    </submittedName>
</protein>
<dbReference type="STRING" id="658057.SAMN04488032_1237"/>
<dbReference type="Pfam" id="PF00226">
    <property type="entry name" value="DnaJ"/>
    <property type="match status" value="1"/>
</dbReference>
<dbReference type="PANTHER" id="PTHR24074">
    <property type="entry name" value="CO-CHAPERONE PROTEIN DJLA"/>
    <property type="match status" value="1"/>
</dbReference>
<dbReference type="Gene3D" id="1.10.3680.10">
    <property type="entry name" value="TerB-like"/>
    <property type="match status" value="1"/>
</dbReference>
<dbReference type="InterPro" id="IPR050817">
    <property type="entry name" value="DjlA_DnaK_co-chaperone"/>
</dbReference>
<dbReference type="InterPro" id="IPR036869">
    <property type="entry name" value="J_dom_sf"/>
</dbReference>
<dbReference type="Pfam" id="PF05099">
    <property type="entry name" value="TerB"/>
    <property type="match status" value="1"/>
</dbReference>
<dbReference type="CDD" id="cd06257">
    <property type="entry name" value="DnaJ"/>
    <property type="match status" value="1"/>
</dbReference>
<reference evidence="2 3" key="1">
    <citation type="submission" date="2017-03" db="EMBL/GenBank/DDBJ databases">
        <authorList>
            <person name="Afonso C.L."/>
            <person name="Miller P.J."/>
            <person name="Scott M.A."/>
            <person name="Spackman E."/>
            <person name="Goraichik I."/>
            <person name="Dimitrov K.M."/>
            <person name="Suarez D.L."/>
            <person name="Swayne D.E."/>
        </authorList>
    </citation>
    <scope>NUCLEOTIDE SEQUENCE [LARGE SCALE GENOMIC DNA]</scope>
    <source>
        <strain evidence="2 3">CECT 7971</strain>
    </source>
</reference>
<evidence type="ECO:0000313" key="2">
    <source>
        <dbReference type="EMBL" id="SLN65816.1"/>
    </source>
</evidence>
<accession>A0A1Y5TKN6</accession>
<feature type="domain" description="J" evidence="1">
    <location>
        <begin position="272"/>
        <end position="339"/>
    </location>
</feature>
<dbReference type="SUPFAM" id="SSF158682">
    <property type="entry name" value="TerB-like"/>
    <property type="match status" value="1"/>
</dbReference>
<sequence length="339" mass="37766">MQQANAILSHFSLAQRLAPMEHELSKKGFFSFYGYQISRSREVFKGGQLVARLDDPDISFFKEPFSVVIRRKKKGFGAKLIGMVSNDDIQISLEWDQDCFLYMLKAATAYAWKDSPPPEKPINRKAVFYRTVLRFGASLAMADGSADASELAQLKNFFDIGPDTVPDAARLFNEELRVQASVETILSEFSKVFADAVELRETFLVGMCTVALADGHLHDGELRKLRLAASVLRLGEESLARAFLAAGFDFDAFVRGNQSGAGSTRKSDQNTLELQVLGLKSGATPDQIRAAYRELVKRYHPDRLRGQGLPENEIAKSEAILKRINVAYDHLARPNPRTA</sequence>
<dbReference type="SMART" id="SM00271">
    <property type="entry name" value="DnaJ"/>
    <property type="match status" value="1"/>
</dbReference>
<dbReference type="InterPro" id="IPR007791">
    <property type="entry name" value="DjlA_N"/>
</dbReference>
<gene>
    <name evidence="2" type="primary">dnaJ_3</name>
    <name evidence="2" type="ORF">PAM7971_03473</name>
</gene>
<dbReference type="InterPro" id="IPR029024">
    <property type="entry name" value="TerB-like"/>
</dbReference>
<evidence type="ECO:0000313" key="3">
    <source>
        <dbReference type="Proteomes" id="UP000193307"/>
    </source>
</evidence>
<dbReference type="PRINTS" id="PR00625">
    <property type="entry name" value="JDOMAIN"/>
</dbReference>
<dbReference type="SUPFAM" id="SSF46565">
    <property type="entry name" value="Chaperone J-domain"/>
    <property type="match status" value="1"/>
</dbReference>
<evidence type="ECO:0000259" key="1">
    <source>
        <dbReference type="PROSITE" id="PS50076"/>
    </source>
</evidence>
<dbReference type="InterPro" id="IPR001623">
    <property type="entry name" value="DnaJ_domain"/>
</dbReference>
<dbReference type="Proteomes" id="UP000193307">
    <property type="component" value="Unassembled WGS sequence"/>
</dbReference>